<evidence type="ECO:0000256" key="2">
    <source>
        <dbReference type="ARBA" id="ARBA00023274"/>
    </source>
</evidence>
<name>G4RPS1_THETK</name>
<dbReference type="EMBL" id="FN869859">
    <property type="protein sequence ID" value="CCC81566.1"/>
    <property type="molecule type" value="Genomic_DNA"/>
</dbReference>
<dbReference type="STRING" id="768679.TTX_0913"/>
<evidence type="ECO:0000256" key="1">
    <source>
        <dbReference type="ARBA" id="ARBA00022980"/>
    </source>
</evidence>
<keyword evidence="1 3" id="KW-0689">Ribosomal protein</keyword>
<evidence type="ECO:0000313" key="4">
    <source>
        <dbReference type="EMBL" id="CCC81566.1"/>
    </source>
</evidence>
<dbReference type="Gene3D" id="3.30.70.3370">
    <property type="match status" value="1"/>
</dbReference>
<dbReference type="HOGENOM" id="CLU_107248_3_0_2"/>
<accession>G4RPS1</accession>
<dbReference type="InterPro" id="IPR001976">
    <property type="entry name" value="Ribosomal_eS24"/>
</dbReference>
<gene>
    <name evidence="3 4" type="primary">rps24e</name>
    <name evidence="4" type="ordered locus">TTX_0913</name>
</gene>
<dbReference type="GO" id="GO:0005840">
    <property type="term" value="C:ribosome"/>
    <property type="evidence" value="ECO:0007669"/>
    <property type="project" value="UniProtKB-KW"/>
</dbReference>
<dbReference type="SUPFAM" id="SSF54189">
    <property type="entry name" value="Ribosomal proteins S24e, L23 and L15e"/>
    <property type="match status" value="1"/>
</dbReference>
<proteinExistence type="inferred from homology"/>
<dbReference type="InterPro" id="IPR012678">
    <property type="entry name" value="Ribosomal_uL23/eL15/eS24_sf"/>
</dbReference>
<dbReference type="eggNOG" id="arCOG04182">
    <property type="taxonomic scope" value="Archaea"/>
</dbReference>
<dbReference type="OrthoDB" id="27533at2157"/>
<dbReference type="AlphaFoldDB" id="G4RPS1"/>
<dbReference type="Pfam" id="PF01282">
    <property type="entry name" value="Ribosomal_S24e"/>
    <property type="match status" value="1"/>
</dbReference>
<dbReference type="KEGG" id="ttn:TTX_0913"/>
<dbReference type="InterPro" id="IPR053709">
    <property type="entry name" value="eRP_eS24_sf"/>
</dbReference>
<organism evidence="4 5">
    <name type="scientific">Thermoproteus tenax (strain ATCC 35583 / DSM 2078 / JCM 9277 / NBRC 100435 / Kra 1)</name>
    <dbReference type="NCBI Taxonomy" id="768679"/>
    <lineage>
        <taxon>Archaea</taxon>
        <taxon>Thermoproteota</taxon>
        <taxon>Thermoprotei</taxon>
        <taxon>Thermoproteales</taxon>
        <taxon>Thermoproteaceae</taxon>
        <taxon>Thermoproteus</taxon>
    </lineage>
</organism>
<dbReference type="PANTHER" id="PTHR10496">
    <property type="entry name" value="40S RIBOSOMAL PROTEIN S24"/>
    <property type="match status" value="1"/>
</dbReference>
<dbReference type="RefSeq" id="WP_014126822.1">
    <property type="nucleotide sequence ID" value="NC_016070.1"/>
</dbReference>
<sequence length="123" mass="14145">MEAKLESVRENRLLNRRETIVVIFHQGQGTPTRQQIREFVASQLGVSQDTVFVRKIESSFGLGMSKAEVHVYNSSDVAKAVEPAYIIARNIPDGKKILEEIKKRRAERREKRRRKKKGAAKKK</sequence>
<dbReference type="GeneID" id="11261807"/>
<dbReference type="GO" id="GO:0003735">
    <property type="term" value="F:structural constituent of ribosome"/>
    <property type="evidence" value="ECO:0007669"/>
    <property type="project" value="InterPro"/>
</dbReference>
<dbReference type="HAMAP" id="MF_00545">
    <property type="entry name" value="Ribosomal_eS24"/>
    <property type="match status" value="1"/>
</dbReference>
<protein>
    <recommendedName>
        <fullName evidence="3">Small ribosomal subunit protein eS24</fullName>
    </recommendedName>
</protein>
<evidence type="ECO:0000256" key="3">
    <source>
        <dbReference type="HAMAP-Rule" id="MF_00545"/>
    </source>
</evidence>
<keyword evidence="5" id="KW-1185">Reference proteome</keyword>
<dbReference type="PaxDb" id="768679-TTX_0913"/>
<dbReference type="Proteomes" id="UP000002654">
    <property type="component" value="Chromosome"/>
</dbReference>
<keyword evidence="2 3" id="KW-0687">Ribonucleoprotein</keyword>
<comment type="similarity">
    <text evidence="3">Belongs to the eukaryotic ribosomal protein eS24 family.</text>
</comment>
<evidence type="ECO:0000313" key="5">
    <source>
        <dbReference type="Proteomes" id="UP000002654"/>
    </source>
</evidence>
<reference evidence="4 5" key="1">
    <citation type="journal article" date="2011" name="PLoS ONE">
        <title>The complete genome sequence of Thermoproteus tenax: a physiologically versatile member of the Crenarchaeota.</title>
        <authorList>
            <person name="Siebers B."/>
            <person name="Zaparty M."/>
            <person name="Raddatz G."/>
            <person name="Tjaden B."/>
            <person name="Albers S.V."/>
            <person name="Bell S.D."/>
            <person name="Blombach F."/>
            <person name="Kletzin A."/>
            <person name="Kyrpides N."/>
            <person name="Lanz C."/>
            <person name="Plagens A."/>
            <person name="Rampp M."/>
            <person name="Rosinus A."/>
            <person name="von Jan M."/>
            <person name="Makarova K.S."/>
            <person name="Klenk H.P."/>
            <person name="Schuster S.C."/>
            <person name="Hensel R."/>
        </authorList>
    </citation>
    <scope>NUCLEOTIDE SEQUENCE [LARGE SCALE GENOMIC DNA]</scope>
    <source>
        <strain evidence="5">ATCC 35583 / DSM 2078 / JCM 9277 / NBRC 100435 / Kra 1</strain>
    </source>
</reference>
<dbReference type="GO" id="GO:0006412">
    <property type="term" value="P:translation"/>
    <property type="evidence" value="ECO:0007669"/>
    <property type="project" value="UniProtKB-UniRule"/>
</dbReference>
<dbReference type="GO" id="GO:1990904">
    <property type="term" value="C:ribonucleoprotein complex"/>
    <property type="evidence" value="ECO:0007669"/>
    <property type="project" value="UniProtKB-KW"/>
</dbReference>
<dbReference type="PATRIC" id="fig|768679.9.peg.923"/>